<dbReference type="PANTHER" id="PTHR30346:SF28">
    <property type="entry name" value="HTH-TYPE TRANSCRIPTIONAL REGULATOR CYNR"/>
    <property type="match status" value="1"/>
</dbReference>
<name>A0ABV6LQ41_9BACI</name>
<dbReference type="Pfam" id="PF00126">
    <property type="entry name" value="HTH_1"/>
    <property type="match status" value="1"/>
</dbReference>
<dbReference type="PRINTS" id="PR00039">
    <property type="entry name" value="HTHLYSR"/>
</dbReference>
<sequence>MDIRKLRYFYTIAQEKQITRAAKRLHIAQPPLSQQLKQLEGELGIPLFERNGKKLELTEAGKVLYHRTEKLLHEMDDMITEVKETHEGIRGVLALGSVKSCFSFLPRQLKSFREQYPNLHFHLQEGDTYFLSESLRNREIELAIVRLPIDKDDFSLLRLPSEPYVLVTTKEMCPFPSSISEVFMADLADLPLLLLHRMSGVGQYEVILNACRLNGFEPNIVCECPDVSMLLSLAAANVGAAIVPKSSLSEAAYPNLKALTIIENSVQAEAAMIWLTDRHLSTAAKRFISQLEASLAATET</sequence>
<comment type="similarity">
    <text evidence="1">Belongs to the LysR transcriptional regulatory family.</text>
</comment>
<dbReference type="PANTHER" id="PTHR30346">
    <property type="entry name" value="TRANSCRIPTIONAL DUAL REGULATOR HCAR-RELATED"/>
    <property type="match status" value="1"/>
</dbReference>
<evidence type="ECO:0000256" key="1">
    <source>
        <dbReference type="ARBA" id="ARBA00009437"/>
    </source>
</evidence>
<dbReference type="RefSeq" id="WP_377348595.1">
    <property type="nucleotide sequence ID" value="NZ_JBHLTP010000011.1"/>
</dbReference>
<keyword evidence="2" id="KW-0805">Transcription regulation</keyword>
<keyword evidence="4" id="KW-0804">Transcription</keyword>
<feature type="domain" description="HTH lysR-type" evidence="5">
    <location>
        <begin position="1"/>
        <end position="58"/>
    </location>
</feature>
<comment type="caution">
    <text evidence="6">The sequence shown here is derived from an EMBL/GenBank/DDBJ whole genome shotgun (WGS) entry which is preliminary data.</text>
</comment>
<dbReference type="InterPro" id="IPR036390">
    <property type="entry name" value="WH_DNA-bd_sf"/>
</dbReference>
<dbReference type="SUPFAM" id="SSF53850">
    <property type="entry name" value="Periplasmic binding protein-like II"/>
    <property type="match status" value="1"/>
</dbReference>
<dbReference type="Proteomes" id="UP001589836">
    <property type="component" value="Unassembled WGS sequence"/>
</dbReference>
<accession>A0ABV6LQ41</accession>
<dbReference type="Gene3D" id="1.10.10.10">
    <property type="entry name" value="Winged helix-like DNA-binding domain superfamily/Winged helix DNA-binding domain"/>
    <property type="match status" value="1"/>
</dbReference>
<gene>
    <name evidence="6" type="ORF">ACFFGV_13230</name>
</gene>
<dbReference type="Gene3D" id="3.40.190.290">
    <property type="match status" value="1"/>
</dbReference>
<reference evidence="6 7" key="1">
    <citation type="submission" date="2024-09" db="EMBL/GenBank/DDBJ databases">
        <authorList>
            <person name="Sun Q."/>
            <person name="Mori K."/>
        </authorList>
    </citation>
    <scope>NUCLEOTIDE SEQUENCE [LARGE SCALE GENOMIC DNA]</scope>
    <source>
        <strain evidence="6 7">NCAIM B.02529</strain>
    </source>
</reference>
<protein>
    <submittedName>
        <fullName evidence="6">LysR family transcriptional regulator</fullName>
    </submittedName>
</protein>
<evidence type="ECO:0000256" key="4">
    <source>
        <dbReference type="ARBA" id="ARBA00023163"/>
    </source>
</evidence>
<keyword evidence="7" id="KW-1185">Reference proteome</keyword>
<dbReference type="InterPro" id="IPR005119">
    <property type="entry name" value="LysR_subst-bd"/>
</dbReference>
<dbReference type="Pfam" id="PF03466">
    <property type="entry name" value="LysR_substrate"/>
    <property type="match status" value="1"/>
</dbReference>
<evidence type="ECO:0000256" key="2">
    <source>
        <dbReference type="ARBA" id="ARBA00023015"/>
    </source>
</evidence>
<evidence type="ECO:0000259" key="5">
    <source>
        <dbReference type="PROSITE" id="PS50931"/>
    </source>
</evidence>
<evidence type="ECO:0000313" key="7">
    <source>
        <dbReference type="Proteomes" id="UP001589836"/>
    </source>
</evidence>
<evidence type="ECO:0000313" key="6">
    <source>
        <dbReference type="EMBL" id="MFC0524532.1"/>
    </source>
</evidence>
<dbReference type="PROSITE" id="PS50931">
    <property type="entry name" value="HTH_LYSR"/>
    <property type="match status" value="1"/>
</dbReference>
<evidence type="ECO:0000256" key="3">
    <source>
        <dbReference type="ARBA" id="ARBA00023125"/>
    </source>
</evidence>
<organism evidence="6 7">
    <name type="scientific">Pontibacillus salicampi</name>
    <dbReference type="NCBI Taxonomy" id="1449801"/>
    <lineage>
        <taxon>Bacteria</taxon>
        <taxon>Bacillati</taxon>
        <taxon>Bacillota</taxon>
        <taxon>Bacilli</taxon>
        <taxon>Bacillales</taxon>
        <taxon>Bacillaceae</taxon>
        <taxon>Pontibacillus</taxon>
    </lineage>
</organism>
<dbReference type="SUPFAM" id="SSF46785">
    <property type="entry name" value="Winged helix' DNA-binding domain"/>
    <property type="match status" value="1"/>
</dbReference>
<dbReference type="EMBL" id="JBHLTP010000011">
    <property type="protein sequence ID" value="MFC0524532.1"/>
    <property type="molecule type" value="Genomic_DNA"/>
</dbReference>
<dbReference type="InterPro" id="IPR036388">
    <property type="entry name" value="WH-like_DNA-bd_sf"/>
</dbReference>
<keyword evidence="3" id="KW-0238">DNA-binding</keyword>
<dbReference type="InterPro" id="IPR000847">
    <property type="entry name" value="LysR_HTH_N"/>
</dbReference>
<proteinExistence type="inferred from homology"/>
<dbReference type="CDD" id="cd05466">
    <property type="entry name" value="PBP2_LTTR_substrate"/>
    <property type="match status" value="1"/>
</dbReference>